<dbReference type="Pfam" id="PF00356">
    <property type="entry name" value="LacI"/>
    <property type="match status" value="1"/>
</dbReference>
<accession>A0ABS4UWM5</accession>
<dbReference type="InterPro" id="IPR000843">
    <property type="entry name" value="HTH_LacI"/>
</dbReference>
<protein>
    <submittedName>
        <fullName evidence="6">DNA-binding LacI/PurR family transcriptional regulator</fullName>
    </submittedName>
</protein>
<evidence type="ECO:0000256" key="2">
    <source>
        <dbReference type="ARBA" id="ARBA00023015"/>
    </source>
</evidence>
<proteinExistence type="predicted"/>
<dbReference type="CDD" id="cd06267">
    <property type="entry name" value="PBP1_LacI_sugar_binding-like"/>
    <property type="match status" value="1"/>
</dbReference>
<evidence type="ECO:0000256" key="3">
    <source>
        <dbReference type="ARBA" id="ARBA00023125"/>
    </source>
</evidence>
<dbReference type="InterPro" id="IPR010982">
    <property type="entry name" value="Lambda_DNA-bd_dom_sf"/>
</dbReference>
<dbReference type="InterPro" id="IPR028082">
    <property type="entry name" value="Peripla_BP_I"/>
</dbReference>
<evidence type="ECO:0000313" key="6">
    <source>
        <dbReference type="EMBL" id="MBP2355946.1"/>
    </source>
</evidence>
<sequence length="317" mass="34541">MAGVSQTMVSLVLNGRAASAGVTEETQKRVRDIIEELGYVPNVAARSLRGGRNGILGVHTFEPVFPVVLGDYYHDFLVGIEEQAIRMGQDLLLFASTQSEDGTRSIYGRGTNRLVLADGSVMLGMRTNDEELTRLAGEGYPFVFIGKRDVAGVAFPYVTADYEGATAGAVQLLHDHGHRRLGYLGLIHRIVPLDLRLRGFEHGMASLGADGTTPWLLDPTRLTSEWVADRLAEGITAFLVESIDLVDPFVAAVAGLGLEVPSDLSVVLLDVAPKDSVANGWSRIGLPRREQGPAERHAASAAARWRDLRRPFRDRRM</sequence>
<reference evidence="6 7" key="1">
    <citation type="submission" date="2021-03" db="EMBL/GenBank/DDBJ databases">
        <title>Sequencing the genomes of 1000 actinobacteria strains.</title>
        <authorList>
            <person name="Klenk H.-P."/>
        </authorList>
    </citation>
    <scope>NUCLEOTIDE SEQUENCE [LARGE SCALE GENOMIC DNA]</scope>
    <source>
        <strain evidence="6 7">DSM 18824</strain>
    </source>
</reference>
<dbReference type="CDD" id="cd01392">
    <property type="entry name" value="HTH_LacI"/>
    <property type="match status" value="1"/>
</dbReference>
<dbReference type="Gene3D" id="3.40.50.2300">
    <property type="match status" value="2"/>
</dbReference>
<dbReference type="PANTHER" id="PTHR30146">
    <property type="entry name" value="LACI-RELATED TRANSCRIPTIONAL REPRESSOR"/>
    <property type="match status" value="1"/>
</dbReference>
<evidence type="ECO:0000256" key="4">
    <source>
        <dbReference type="ARBA" id="ARBA00023163"/>
    </source>
</evidence>
<evidence type="ECO:0000259" key="5">
    <source>
        <dbReference type="PROSITE" id="PS50932"/>
    </source>
</evidence>
<gene>
    <name evidence="6" type="ORF">JOF29_007056</name>
</gene>
<keyword evidence="4" id="KW-0804">Transcription</keyword>
<keyword evidence="7" id="KW-1185">Reference proteome</keyword>
<dbReference type="GO" id="GO:0003677">
    <property type="term" value="F:DNA binding"/>
    <property type="evidence" value="ECO:0007669"/>
    <property type="project" value="UniProtKB-KW"/>
</dbReference>
<feature type="domain" description="HTH lacI-type" evidence="5">
    <location>
        <begin position="1"/>
        <end position="50"/>
    </location>
</feature>
<dbReference type="PROSITE" id="PS50932">
    <property type="entry name" value="HTH_LACI_2"/>
    <property type="match status" value="1"/>
</dbReference>
<dbReference type="SUPFAM" id="SSF53822">
    <property type="entry name" value="Periplasmic binding protein-like I"/>
    <property type="match status" value="1"/>
</dbReference>
<dbReference type="InterPro" id="IPR046335">
    <property type="entry name" value="LacI/GalR-like_sensor"/>
</dbReference>
<organism evidence="6 7">
    <name type="scientific">Kribbella aluminosa</name>
    <dbReference type="NCBI Taxonomy" id="416017"/>
    <lineage>
        <taxon>Bacteria</taxon>
        <taxon>Bacillati</taxon>
        <taxon>Actinomycetota</taxon>
        <taxon>Actinomycetes</taxon>
        <taxon>Propionibacteriales</taxon>
        <taxon>Kribbellaceae</taxon>
        <taxon>Kribbella</taxon>
    </lineage>
</organism>
<keyword evidence="2" id="KW-0805">Transcription regulation</keyword>
<dbReference type="Pfam" id="PF13377">
    <property type="entry name" value="Peripla_BP_3"/>
    <property type="match status" value="1"/>
</dbReference>
<evidence type="ECO:0000313" key="7">
    <source>
        <dbReference type="Proteomes" id="UP000755585"/>
    </source>
</evidence>
<keyword evidence="1" id="KW-0678">Repressor</keyword>
<name>A0ABS4UWM5_9ACTN</name>
<dbReference type="PANTHER" id="PTHR30146:SF148">
    <property type="entry name" value="HTH-TYPE TRANSCRIPTIONAL REPRESSOR PURR-RELATED"/>
    <property type="match status" value="1"/>
</dbReference>
<dbReference type="Gene3D" id="1.10.260.40">
    <property type="entry name" value="lambda repressor-like DNA-binding domains"/>
    <property type="match status" value="1"/>
</dbReference>
<keyword evidence="3 6" id="KW-0238">DNA-binding</keyword>
<comment type="caution">
    <text evidence="6">The sequence shown here is derived from an EMBL/GenBank/DDBJ whole genome shotgun (WGS) entry which is preliminary data.</text>
</comment>
<evidence type="ECO:0000256" key="1">
    <source>
        <dbReference type="ARBA" id="ARBA00022491"/>
    </source>
</evidence>
<dbReference type="SMART" id="SM00354">
    <property type="entry name" value="HTH_LACI"/>
    <property type="match status" value="1"/>
</dbReference>
<dbReference type="EMBL" id="JAGINT010000002">
    <property type="protein sequence ID" value="MBP2355946.1"/>
    <property type="molecule type" value="Genomic_DNA"/>
</dbReference>
<dbReference type="SUPFAM" id="SSF47413">
    <property type="entry name" value="lambda repressor-like DNA-binding domains"/>
    <property type="match status" value="1"/>
</dbReference>
<dbReference type="Proteomes" id="UP000755585">
    <property type="component" value="Unassembled WGS sequence"/>
</dbReference>